<dbReference type="Gene3D" id="1.10.260.40">
    <property type="entry name" value="lambda repressor-like DNA-binding domains"/>
    <property type="match status" value="1"/>
</dbReference>
<dbReference type="InterPro" id="IPR000843">
    <property type="entry name" value="HTH_LacI"/>
</dbReference>
<feature type="domain" description="HTH lacI-type" evidence="5">
    <location>
        <begin position="2"/>
        <end position="56"/>
    </location>
</feature>
<dbReference type="CDD" id="cd01392">
    <property type="entry name" value="HTH_LacI"/>
    <property type="match status" value="1"/>
</dbReference>
<name>A0A2R5EPD9_9BACL</name>
<dbReference type="PROSITE" id="PS50932">
    <property type="entry name" value="HTH_LACI_2"/>
    <property type="match status" value="1"/>
</dbReference>
<protein>
    <recommendedName>
        <fullName evidence="1">Catabolite control protein A</fullName>
    </recommendedName>
</protein>
<dbReference type="Pfam" id="PF00356">
    <property type="entry name" value="LacI"/>
    <property type="match status" value="1"/>
</dbReference>
<dbReference type="SMART" id="SM00354">
    <property type="entry name" value="HTH_LACI"/>
    <property type="match status" value="1"/>
</dbReference>
<evidence type="ECO:0000256" key="3">
    <source>
        <dbReference type="ARBA" id="ARBA00023125"/>
    </source>
</evidence>
<evidence type="ECO:0000256" key="1">
    <source>
        <dbReference type="ARBA" id="ARBA00019435"/>
    </source>
</evidence>
<dbReference type="PANTHER" id="PTHR30146">
    <property type="entry name" value="LACI-RELATED TRANSCRIPTIONAL REPRESSOR"/>
    <property type="match status" value="1"/>
</dbReference>
<dbReference type="FunFam" id="1.10.260.40:FF:000002">
    <property type="entry name" value="HTH-type transcriptional repressor PurR"/>
    <property type="match status" value="1"/>
</dbReference>
<dbReference type="Gene3D" id="3.40.50.2300">
    <property type="match status" value="2"/>
</dbReference>
<evidence type="ECO:0000313" key="6">
    <source>
        <dbReference type="EMBL" id="GBG05633.1"/>
    </source>
</evidence>
<reference evidence="6 7" key="1">
    <citation type="submission" date="2017-08" db="EMBL/GenBank/DDBJ databases">
        <title>Substantial Increase in Enzyme Production by Combined Drug-Resistance Mutations in Paenibacillus agaridevorans.</title>
        <authorList>
            <person name="Tanaka Y."/>
            <person name="Funane K."/>
            <person name="Hosaka T."/>
            <person name="Shiwa Y."/>
            <person name="Fujita N."/>
            <person name="Miyazaki T."/>
            <person name="Yoshikawa H."/>
            <person name="Murakami K."/>
            <person name="Kasahara K."/>
            <person name="Inaoka T."/>
            <person name="Hiraga Y."/>
            <person name="Ochi K."/>
        </authorList>
    </citation>
    <scope>NUCLEOTIDE SEQUENCE [LARGE SCALE GENOMIC DNA]</scope>
    <source>
        <strain evidence="6 7">T-3040</strain>
    </source>
</reference>
<keyword evidence="2" id="KW-0805">Transcription regulation</keyword>
<evidence type="ECO:0000256" key="4">
    <source>
        <dbReference type="ARBA" id="ARBA00023163"/>
    </source>
</evidence>
<dbReference type="InterPro" id="IPR028082">
    <property type="entry name" value="Peripla_BP_I"/>
</dbReference>
<dbReference type="InterPro" id="IPR046335">
    <property type="entry name" value="LacI/GalR-like_sensor"/>
</dbReference>
<dbReference type="Proteomes" id="UP000245202">
    <property type="component" value="Unassembled WGS sequence"/>
</dbReference>
<organism evidence="6 7">
    <name type="scientific">Paenibacillus agaridevorans</name>
    <dbReference type="NCBI Taxonomy" id="171404"/>
    <lineage>
        <taxon>Bacteria</taxon>
        <taxon>Bacillati</taxon>
        <taxon>Bacillota</taxon>
        <taxon>Bacilli</taxon>
        <taxon>Bacillales</taxon>
        <taxon>Paenibacillaceae</taxon>
        <taxon>Paenibacillus</taxon>
    </lineage>
</organism>
<accession>A0A2R5EPD9</accession>
<evidence type="ECO:0000259" key="5">
    <source>
        <dbReference type="PROSITE" id="PS50932"/>
    </source>
</evidence>
<sequence length="351" mass="39138">MVTLKDVAKLAGVAPITVSRVINEPHTVKEQTRSKVQQAIEQLGYSPNQLARGLATNQSNMIGVVVSNIANPYYADYILGIETKAKQFGKSVVICNGLDYVGAKSNLELLLMQRVDGIIFTSFEFDSIRMQERFIGELEQLHFRKNHTVPVVLFNPSPAHTSLPVIQTDNYLDGLIAMRHLLELGHARIGHLSLNRDASVWMDRFRAYKDSLLARGLPFRSEYIRLIEKERVKEAEQGAYQLLQVEERPTAIFAANDILAVGVLQAAHRLGIRVPDELSIIGVDGIELAQYSYPSLASVVHPRYSLGEQSVELLVQIMSAKKDLPSLIVKSQLHVRESTSALRGRGEEEKS</sequence>
<dbReference type="InterPro" id="IPR010982">
    <property type="entry name" value="Lambda_DNA-bd_dom_sf"/>
</dbReference>
<keyword evidence="4" id="KW-0804">Transcription</keyword>
<dbReference type="AlphaFoldDB" id="A0A2R5EPD9"/>
<dbReference type="PRINTS" id="PR00036">
    <property type="entry name" value="HTHLACI"/>
</dbReference>
<evidence type="ECO:0000313" key="7">
    <source>
        <dbReference type="Proteomes" id="UP000245202"/>
    </source>
</evidence>
<dbReference type="RefSeq" id="WP_179215287.1">
    <property type="nucleotide sequence ID" value="NZ_BDQX01000011.1"/>
</dbReference>
<dbReference type="SUPFAM" id="SSF53822">
    <property type="entry name" value="Periplasmic binding protein-like I"/>
    <property type="match status" value="1"/>
</dbReference>
<dbReference type="GO" id="GO:0000976">
    <property type="term" value="F:transcription cis-regulatory region binding"/>
    <property type="evidence" value="ECO:0007669"/>
    <property type="project" value="TreeGrafter"/>
</dbReference>
<dbReference type="GO" id="GO:0003700">
    <property type="term" value="F:DNA-binding transcription factor activity"/>
    <property type="evidence" value="ECO:0007669"/>
    <property type="project" value="TreeGrafter"/>
</dbReference>
<dbReference type="EMBL" id="BDQX01000011">
    <property type="protein sequence ID" value="GBG05633.1"/>
    <property type="molecule type" value="Genomic_DNA"/>
</dbReference>
<evidence type="ECO:0000256" key="2">
    <source>
        <dbReference type="ARBA" id="ARBA00023015"/>
    </source>
</evidence>
<keyword evidence="7" id="KW-1185">Reference proteome</keyword>
<comment type="caution">
    <text evidence="6">The sequence shown here is derived from an EMBL/GenBank/DDBJ whole genome shotgun (WGS) entry which is preliminary data.</text>
</comment>
<proteinExistence type="predicted"/>
<keyword evidence="3" id="KW-0238">DNA-binding</keyword>
<dbReference type="CDD" id="cd06285">
    <property type="entry name" value="PBP1_LacI-like"/>
    <property type="match status" value="1"/>
</dbReference>
<gene>
    <name evidence="6" type="ORF">PAT3040_00117</name>
</gene>
<dbReference type="PANTHER" id="PTHR30146:SF109">
    <property type="entry name" value="HTH-TYPE TRANSCRIPTIONAL REGULATOR GALS"/>
    <property type="match status" value="1"/>
</dbReference>
<dbReference type="SUPFAM" id="SSF47413">
    <property type="entry name" value="lambda repressor-like DNA-binding domains"/>
    <property type="match status" value="1"/>
</dbReference>
<dbReference type="Pfam" id="PF13377">
    <property type="entry name" value="Peripla_BP_3"/>
    <property type="match status" value="1"/>
</dbReference>